<reference evidence="1 2" key="1">
    <citation type="submission" date="2016-10" db="EMBL/GenBank/DDBJ databases">
        <authorList>
            <person name="de Groot N.N."/>
        </authorList>
    </citation>
    <scope>NUCLEOTIDE SEQUENCE [LARGE SCALE GENOMIC DNA]</scope>
    <source>
        <strain evidence="1 2">DSM 22274</strain>
    </source>
</reference>
<protein>
    <submittedName>
        <fullName evidence="1">Uncharacterized protein</fullName>
    </submittedName>
</protein>
<organism evidence="1 2">
    <name type="scientific">Arthrobacter alpinus</name>
    <dbReference type="NCBI Taxonomy" id="656366"/>
    <lineage>
        <taxon>Bacteria</taxon>
        <taxon>Bacillati</taxon>
        <taxon>Actinomycetota</taxon>
        <taxon>Actinomycetes</taxon>
        <taxon>Micrococcales</taxon>
        <taxon>Micrococcaceae</taxon>
        <taxon>Arthrobacter</taxon>
    </lineage>
</organism>
<gene>
    <name evidence="1" type="ORF">SAMN04489740_4345</name>
</gene>
<dbReference type="Proteomes" id="UP000182725">
    <property type="component" value="Unassembled WGS sequence"/>
</dbReference>
<evidence type="ECO:0000313" key="2">
    <source>
        <dbReference type="Proteomes" id="UP000182725"/>
    </source>
</evidence>
<dbReference type="Gene3D" id="6.10.180.30">
    <property type="match status" value="1"/>
</dbReference>
<evidence type="ECO:0000313" key="1">
    <source>
        <dbReference type="EMBL" id="SEF13208.1"/>
    </source>
</evidence>
<proteinExistence type="predicted"/>
<dbReference type="AlphaFoldDB" id="A0A1H5PJ23"/>
<dbReference type="EMBL" id="FNTV01000002">
    <property type="protein sequence ID" value="SEF13208.1"/>
    <property type="molecule type" value="Genomic_DNA"/>
</dbReference>
<sequence>MSLPSFVDDPVLEQVLVSMKLLLPEWLVHQLHSALAVAGKSEGYLRANDLFVEAIHQEVRRLQHSYNSNANWPEQADVNPACTQECSS</sequence>
<accession>A0A1H5PJ23</accession>
<name>A0A1H5PJ23_9MICC</name>